<dbReference type="Gene3D" id="3.30.40.10">
    <property type="entry name" value="Zinc/RING finger domain, C3HC4 (zinc finger)"/>
    <property type="match status" value="1"/>
</dbReference>
<feature type="region of interest" description="Disordered" evidence="2">
    <location>
        <begin position="1"/>
        <end position="44"/>
    </location>
</feature>
<dbReference type="PANTHER" id="PTHR47531">
    <property type="entry name" value="RING/U-BOX SUPERFAMILY PROTEIN"/>
    <property type="match status" value="1"/>
</dbReference>
<keyword evidence="1" id="KW-0863">Zinc-finger</keyword>
<evidence type="ECO:0000313" key="4">
    <source>
        <dbReference type="EMBL" id="KAA3456325.1"/>
    </source>
</evidence>
<dbReference type="GO" id="GO:0008270">
    <property type="term" value="F:zinc ion binding"/>
    <property type="evidence" value="ECO:0007669"/>
    <property type="project" value="UniProtKB-KW"/>
</dbReference>
<dbReference type="InterPro" id="IPR001841">
    <property type="entry name" value="Znf_RING"/>
</dbReference>
<evidence type="ECO:0000313" key="5">
    <source>
        <dbReference type="Proteomes" id="UP000325315"/>
    </source>
</evidence>
<gene>
    <name evidence="4" type="primary">gol</name>
    <name evidence="4" type="ORF">EPI10_003147</name>
</gene>
<reference evidence="5" key="1">
    <citation type="journal article" date="2019" name="Plant Biotechnol. J.">
        <title>Genome sequencing of the Australian wild diploid species Gossypium australe highlights disease resistance and delayed gland morphogenesis.</title>
        <authorList>
            <person name="Cai Y."/>
            <person name="Cai X."/>
            <person name="Wang Q."/>
            <person name="Wang P."/>
            <person name="Zhang Y."/>
            <person name="Cai C."/>
            <person name="Xu Y."/>
            <person name="Wang K."/>
            <person name="Zhou Z."/>
            <person name="Wang C."/>
            <person name="Geng S."/>
            <person name="Li B."/>
            <person name="Dong Q."/>
            <person name="Hou Y."/>
            <person name="Wang H."/>
            <person name="Ai P."/>
            <person name="Liu Z."/>
            <person name="Yi F."/>
            <person name="Sun M."/>
            <person name="An G."/>
            <person name="Cheng J."/>
            <person name="Zhang Y."/>
            <person name="Shi Q."/>
            <person name="Xie Y."/>
            <person name="Shi X."/>
            <person name="Chang Y."/>
            <person name="Huang F."/>
            <person name="Chen Y."/>
            <person name="Hong S."/>
            <person name="Mi L."/>
            <person name="Sun Q."/>
            <person name="Zhang L."/>
            <person name="Zhou B."/>
            <person name="Peng R."/>
            <person name="Zhang X."/>
            <person name="Liu F."/>
        </authorList>
    </citation>
    <scope>NUCLEOTIDE SEQUENCE [LARGE SCALE GENOMIC DNA]</scope>
    <source>
        <strain evidence="5">cv. PA1801</strain>
    </source>
</reference>
<evidence type="ECO:0000259" key="3">
    <source>
        <dbReference type="PROSITE" id="PS50089"/>
    </source>
</evidence>
<feature type="compositionally biased region" description="Gly residues" evidence="2">
    <location>
        <begin position="1"/>
        <end position="11"/>
    </location>
</feature>
<protein>
    <submittedName>
        <fullName evidence="4">Zinc finger, RING-type</fullName>
    </submittedName>
</protein>
<dbReference type="Pfam" id="PF13639">
    <property type="entry name" value="zf-RING_2"/>
    <property type="match status" value="1"/>
</dbReference>
<dbReference type="SMART" id="SM00184">
    <property type="entry name" value="RING"/>
    <property type="match status" value="1"/>
</dbReference>
<dbReference type="AlphaFoldDB" id="A0A5B6URT1"/>
<feature type="region of interest" description="Disordered" evidence="2">
    <location>
        <begin position="60"/>
        <end position="88"/>
    </location>
</feature>
<evidence type="ECO:0000256" key="1">
    <source>
        <dbReference type="PROSITE-ProRule" id="PRU00175"/>
    </source>
</evidence>
<dbReference type="SUPFAM" id="SSF57850">
    <property type="entry name" value="RING/U-box"/>
    <property type="match status" value="1"/>
</dbReference>
<feature type="compositionally biased region" description="Basic and acidic residues" evidence="2">
    <location>
        <begin position="70"/>
        <end position="88"/>
    </location>
</feature>
<keyword evidence="5" id="KW-1185">Reference proteome</keyword>
<name>A0A5B6URT1_9ROSI</name>
<feature type="domain" description="RING-type" evidence="3">
    <location>
        <begin position="475"/>
        <end position="517"/>
    </location>
</feature>
<accession>A0A5B6URT1</accession>
<feature type="region of interest" description="Disordered" evidence="2">
    <location>
        <begin position="197"/>
        <end position="216"/>
    </location>
</feature>
<keyword evidence="1" id="KW-0862">Zinc</keyword>
<dbReference type="InterPro" id="IPR013083">
    <property type="entry name" value="Znf_RING/FYVE/PHD"/>
</dbReference>
<dbReference type="Proteomes" id="UP000325315">
    <property type="component" value="Unassembled WGS sequence"/>
</dbReference>
<proteinExistence type="predicted"/>
<comment type="caution">
    <text evidence="4">The sequence shown here is derived from an EMBL/GenBank/DDBJ whole genome shotgun (WGS) entry which is preliminary data.</text>
</comment>
<feature type="compositionally biased region" description="Basic and acidic residues" evidence="2">
    <location>
        <begin position="204"/>
        <end position="216"/>
    </location>
</feature>
<evidence type="ECO:0000256" key="2">
    <source>
        <dbReference type="SAM" id="MobiDB-lite"/>
    </source>
</evidence>
<dbReference type="FunFam" id="3.30.40.10:FF:000388">
    <property type="entry name" value="Putative RING zinc finger domain superfamily protein"/>
    <property type="match status" value="1"/>
</dbReference>
<sequence length="529" mass="58620">MGSGGSKGSCRGGASSSSGRRKGRSIGKNRVFQSSCLGAPSGSADSHFDRQVVVVDHHNKDYGSNFTNQNRRERESESDQVTRECSRKVKAESASDYEMPLPCISSNGVDIDASRSGSSSGRATTAVHHSPSRCLSGFSFFPGNISFRLSRANSLGSSRAYPVSPTSLTILNRDDNYETFEHRQLSPNSSSINLYSPLTFNDSDTDRERDRRVGVGSRESVERNVRFSRTLSVGRLRDRVLRRPSLSNFTLCPLQQNGQVGSQTHAFRGDRDTRQFATSPSTSTSISGSAHTTTVISQTPVFNIQGHEVETSQSREASYHDLLEHRSNFLERRGRIRSQVRALQRLGSHFENFSGHERSCILSGLHRTGGCTCRVNNRDSNTNDETNARASLSRIVMLAEALFEVLDEIHQQSVVLSSRPSVSSIGSVPAPNEVVELLPVKIYNKSHKLHNDEAGLHMKGGRGAYTISKGPNLRCYICLLEYEEGDSMRILPCNHEFHRTCIDKWLKEVHRVCPLCRGDICRHDLLAVN</sequence>
<dbReference type="PROSITE" id="PS50089">
    <property type="entry name" value="ZF_RING_2"/>
    <property type="match status" value="1"/>
</dbReference>
<dbReference type="PANTHER" id="PTHR47531:SF2">
    <property type="entry name" value="RING_U-BOX SUPERFAMILY PROTEIN"/>
    <property type="match status" value="1"/>
</dbReference>
<keyword evidence="1" id="KW-0479">Metal-binding</keyword>
<dbReference type="OrthoDB" id="8062037at2759"/>
<organism evidence="4 5">
    <name type="scientific">Gossypium australe</name>
    <dbReference type="NCBI Taxonomy" id="47621"/>
    <lineage>
        <taxon>Eukaryota</taxon>
        <taxon>Viridiplantae</taxon>
        <taxon>Streptophyta</taxon>
        <taxon>Embryophyta</taxon>
        <taxon>Tracheophyta</taxon>
        <taxon>Spermatophyta</taxon>
        <taxon>Magnoliopsida</taxon>
        <taxon>eudicotyledons</taxon>
        <taxon>Gunneridae</taxon>
        <taxon>Pentapetalae</taxon>
        <taxon>rosids</taxon>
        <taxon>malvids</taxon>
        <taxon>Malvales</taxon>
        <taxon>Malvaceae</taxon>
        <taxon>Malvoideae</taxon>
        <taxon>Gossypium</taxon>
    </lineage>
</organism>
<dbReference type="EMBL" id="SMMG02000011">
    <property type="protein sequence ID" value="KAA3456325.1"/>
    <property type="molecule type" value="Genomic_DNA"/>
</dbReference>